<reference evidence="6" key="1">
    <citation type="submission" date="2022-01" db="EMBL/GenBank/DDBJ databases">
        <title>Novel bile acid biosynthetic pathways are enriched in the microbiome of centenarians.</title>
        <authorList>
            <person name="Sato Y."/>
            <person name="Atarashi K."/>
            <person name="Plichta R.D."/>
            <person name="Arai Y."/>
            <person name="Sasajima S."/>
            <person name="Kearney M.S."/>
            <person name="Suda W."/>
            <person name="Takeshita K."/>
            <person name="Sasaki T."/>
            <person name="Okamoto S."/>
            <person name="Skelly N.A."/>
            <person name="Okamura Y."/>
            <person name="Vlamakis H."/>
            <person name="Li Y."/>
            <person name="Tanoue T."/>
            <person name="Takei H."/>
            <person name="Nittono H."/>
            <person name="Narushima S."/>
            <person name="Irie J."/>
            <person name="Itoh H."/>
            <person name="Moriya K."/>
            <person name="Sugiura Y."/>
            <person name="Suematsu M."/>
            <person name="Moritoki N."/>
            <person name="Shibata S."/>
            <person name="Littman R.D."/>
            <person name="Fischbach A.M."/>
            <person name="Uwamino Y."/>
            <person name="Inoue T."/>
            <person name="Honda A."/>
            <person name="Hattori M."/>
            <person name="Murai T."/>
            <person name="Xavier J.R."/>
            <person name="Hirose N."/>
            <person name="Honda K."/>
        </authorList>
    </citation>
    <scope>NUCLEOTIDE SEQUENCE</scope>
    <source>
        <strain evidence="6">CE91-St55</strain>
    </source>
</reference>
<accession>A0A174TZA6</accession>
<dbReference type="SUPFAM" id="SSF52172">
    <property type="entry name" value="CheY-like"/>
    <property type="match status" value="1"/>
</dbReference>
<dbReference type="RefSeq" id="WP_006774231.1">
    <property type="nucleotide sequence ID" value="NZ_BQNJ01000001.1"/>
</dbReference>
<keyword evidence="2" id="KW-0805">Transcription regulation</keyword>
<evidence type="ECO:0000256" key="4">
    <source>
        <dbReference type="ARBA" id="ARBA00023163"/>
    </source>
</evidence>
<dbReference type="SMART" id="SM00342">
    <property type="entry name" value="HTH_ARAC"/>
    <property type="match status" value="1"/>
</dbReference>
<dbReference type="InterPro" id="IPR001789">
    <property type="entry name" value="Sig_transdc_resp-reg_receiver"/>
</dbReference>
<dbReference type="GO" id="GO:0003700">
    <property type="term" value="F:DNA-binding transcription factor activity"/>
    <property type="evidence" value="ECO:0007669"/>
    <property type="project" value="InterPro"/>
</dbReference>
<dbReference type="SMART" id="SM00448">
    <property type="entry name" value="REC"/>
    <property type="match status" value="1"/>
</dbReference>
<dbReference type="InterPro" id="IPR009057">
    <property type="entry name" value="Homeodomain-like_sf"/>
</dbReference>
<dbReference type="Gene3D" id="3.40.50.2300">
    <property type="match status" value="1"/>
</dbReference>
<dbReference type="EMBL" id="BQNJ01000001">
    <property type="protein sequence ID" value="GKH00515.1"/>
    <property type="molecule type" value="Genomic_DNA"/>
</dbReference>
<dbReference type="GeneID" id="93148207"/>
<dbReference type="CDD" id="cd17536">
    <property type="entry name" value="REC_YesN-like"/>
    <property type="match status" value="1"/>
</dbReference>
<name>A0A174TZA6_9FIRM</name>
<dbReference type="InterPro" id="IPR011006">
    <property type="entry name" value="CheY-like_superfamily"/>
</dbReference>
<evidence type="ECO:0000313" key="7">
    <source>
        <dbReference type="Proteomes" id="UP001055091"/>
    </source>
</evidence>
<evidence type="ECO:0000313" key="6">
    <source>
        <dbReference type="EMBL" id="GKH00515.1"/>
    </source>
</evidence>
<dbReference type="SUPFAM" id="SSF46689">
    <property type="entry name" value="Homeodomain-like"/>
    <property type="match status" value="2"/>
</dbReference>
<dbReference type="GO" id="GO:0043565">
    <property type="term" value="F:sequence-specific DNA binding"/>
    <property type="evidence" value="ECO:0007669"/>
    <property type="project" value="InterPro"/>
</dbReference>
<evidence type="ECO:0000256" key="2">
    <source>
        <dbReference type="ARBA" id="ARBA00023015"/>
    </source>
</evidence>
<dbReference type="InterPro" id="IPR018060">
    <property type="entry name" value="HTH_AraC"/>
</dbReference>
<dbReference type="PROSITE" id="PS01124">
    <property type="entry name" value="HTH_ARAC_FAMILY_2"/>
    <property type="match status" value="1"/>
</dbReference>
<dbReference type="Pfam" id="PF00072">
    <property type="entry name" value="Response_reg"/>
    <property type="match status" value="1"/>
</dbReference>
<dbReference type="Proteomes" id="UP001055091">
    <property type="component" value="Unassembled WGS sequence"/>
</dbReference>
<dbReference type="PROSITE" id="PS50110">
    <property type="entry name" value="RESPONSE_REGULATORY"/>
    <property type="match status" value="1"/>
</dbReference>
<evidence type="ECO:0000256" key="5">
    <source>
        <dbReference type="ARBA" id="ARBA00024867"/>
    </source>
</evidence>
<gene>
    <name evidence="6" type="primary">rr09_1</name>
    <name evidence="6" type="ORF">CE91St55_24960</name>
</gene>
<dbReference type="InterPro" id="IPR020449">
    <property type="entry name" value="Tscrpt_reg_AraC-type_HTH"/>
</dbReference>
<comment type="function">
    <text evidence="5">May play the central regulatory role in sporulation. It may be an element of the effector pathway responsible for the activation of sporulation genes in response to nutritional stress. Spo0A may act in concert with spo0H (a sigma factor) to control the expression of some genes that are critical to the sporulation process.</text>
</comment>
<comment type="caution">
    <text evidence="6">The sequence shown here is derived from an EMBL/GenBank/DDBJ whole genome shotgun (WGS) entry which is preliminary data.</text>
</comment>
<sequence>METDGEGETMERTYTLMLVEDERNILYGMKNAILCHNALVSEILTAENGREALELLEERVPDIIITDIRMPEIDGTELVRRIREQGYEMPVIILTALTDFAIARDLIHYQIQNYIVKPFSIEEILKETEVAIGELKKRSQMKMAQKIVKEFPELVEIPPSSENLLISQAVEYIGSHLAGAASLNDISGALHVSKAYLSTLFKREMNTTVTDFVTKQRMKEAKKLLLETDMLVSEIYLKVGYQSDKYFIKVFKELEGITPLAYRKKWKAE</sequence>
<dbReference type="GO" id="GO:0000160">
    <property type="term" value="P:phosphorelay signal transduction system"/>
    <property type="evidence" value="ECO:0007669"/>
    <property type="project" value="InterPro"/>
</dbReference>
<dbReference type="PANTHER" id="PTHR43280:SF28">
    <property type="entry name" value="HTH-TYPE TRANSCRIPTIONAL ACTIVATOR RHAS"/>
    <property type="match status" value="1"/>
</dbReference>
<dbReference type="Pfam" id="PF12833">
    <property type="entry name" value="HTH_18"/>
    <property type="match status" value="1"/>
</dbReference>
<dbReference type="AlphaFoldDB" id="A0A174TZA6"/>
<proteinExistence type="predicted"/>
<evidence type="ECO:0000256" key="1">
    <source>
        <dbReference type="ARBA" id="ARBA00018672"/>
    </source>
</evidence>
<organism evidence="6 7">
    <name type="scientific">Hungatella hathewayi</name>
    <dbReference type="NCBI Taxonomy" id="154046"/>
    <lineage>
        <taxon>Bacteria</taxon>
        <taxon>Bacillati</taxon>
        <taxon>Bacillota</taxon>
        <taxon>Clostridia</taxon>
        <taxon>Lachnospirales</taxon>
        <taxon>Lachnospiraceae</taxon>
        <taxon>Hungatella</taxon>
    </lineage>
</organism>
<keyword evidence="4" id="KW-0804">Transcription</keyword>
<dbReference type="Gene3D" id="1.10.10.60">
    <property type="entry name" value="Homeodomain-like"/>
    <property type="match status" value="2"/>
</dbReference>
<dbReference type="PRINTS" id="PR00032">
    <property type="entry name" value="HTHARAC"/>
</dbReference>
<evidence type="ECO:0000256" key="3">
    <source>
        <dbReference type="ARBA" id="ARBA00023125"/>
    </source>
</evidence>
<protein>
    <recommendedName>
        <fullName evidence="1">Stage 0 sporulation protein A homolog</fullName>
    </recommendedName>
</protein>
<keyword evidence="3 6" id="KW-0238">DNA-binding</keyword>
<dbReference type="PANTHER" id="PTHR43280">
    <property type="entry name" value="ARAC-FAMILY TRANSCRIPTIONAL REGULATOR"/>
    <property type="match status" value="1"/>
</dbReference>